<gene>
    <name evidence="4" type="ORF">ACFQQA_12455</name>
</gene>
<comment type="caution">
    <text evidence="4">The sequence shown here is derived from an EMBL/GenBank/DDBJ whole genome shotgun (WGS) entry which is preliminary data.</text>
</comment>
<evidence type="ECO:0000313" key="4">
    <source>
        <dbReference type="EMBL" id="MFC7295534.1"/>
    </source>
</evidence>
<dbReference type="EMBL" id="JBHTBD010000004">
    <property type="protein sequence ID" value="MFC7295534.1"/>
    <property type="molecule type" value="Genomic_DNA"/>
</dbReference>
<protein>
    <submittedName>
        <fullName evidence="4">Uncharacterized protein</fullName>
    </submittedName>
</protein>
<feature type="coiled-coil region" evidence="1">
    <location>
        <begin position="40"/>
        <end position="77"/>
    </location>
</feature>
<organism evidence="4 5">
    <name type="scientific">Marinobacter aromaticivorans</name>
    <dbReference type="NCBI Taxonomy" id="1494078"/>
    <lineage>
        <taxon>Bacteria</taxon>
        <taxon>Pseudomonadati</taxon>
        <taxon>Pseudomonadota</taxon>
        <taxon>Gammaproteobacteria</taxon>
        <taxon>Pseudomonadales</taxon>
        <taxon>Marinobacteraceae</taxon>
        <taxon>Marinobacter</taxon>
    </lineage>
</organism>
<evidence type="ECO:0000313" key="5">
    <source>
        <dbReference type="Proteomes" id="UP001596506"/>
    </source>
</evidence>
<feature type="chain" id="PRO_5046046715" evidence="3">
    <location>
        <begin position="26"/>
        <end position="149"/>
    </location>
</feature>
<reference evidence="5" key="1">
    <citation type="journal article" date="2019" name="Int. J. Syst. Evol. Microbiol.">
        <title>The Global Catalogue of Microorganisms (GCM) 10K type strain sequencing project: providing services to taxonomists for standard genome sequencing and annotation.</title>
        <authorList>
            <consortium name="The Broad Institute Genomics Platform"/>
            <consortium name="The Broad Institute Genome Sequencing Center for Infectious Disease"/>
            <person name="Wu L."/>
            <person name="Ma J."/>
        </authorList>
    </citation>
    <scope>NUCLEOTIDE SEQUENCE [LARGE SCALE GENOMIC DNA]</scope>
    <source>
        <strain evidence="5">CCUG 60559</strain>
    </source>
</reference>
<accession>A0ABW2IWS9</accession>
<dbReference type="RefSeq" id="WP_100688138.1">
    <property type="nucleotide sequence ID" value="NZ_JBHTBD010000004.1"/>
</dbReference>
<feature type="region of interest" description="Disordered" evidence="2">
    <location>
        <begin position="81"/>
        <end position="149"/>
    </location>
</feature>
<feature type="signal peptide" evidence="3">
    <location>
        <begin position="1"/>
        <end position="25"/>
    </location>
</feature>
<evidence type="ECO:0000256" key="2">
    <source>
        <dbReference type="SAM" id="MobiDB-lite"/>
    </source>
</evidence>
<proteinExistence type="predicted"/>
<keyword evidence="1" id="KW-0175">Coiled coil</keyword>
<feature type="compositionally biased region" description="Gly residues" evidence="2">
    <location>
        <begin position="85"/>
        <end position="131"/>
    </location>
</feature>
<keyword evidence="5" id="KW-1185">Reference proteome</keyword>
<evidence type="ECO:0000256" key="1">
    <source>
        <dbReference type="SAM" id="Coils"/>
    </source>
</evidence>
<sequence length="149" mass="15823">MKLKTSFIRTAGAAILVTMASWPLAAQDNEEVFGRELMTQQELQEHRQTMRNLNTEAERAQYQQQHHERMLQRARERGVELKNGMGRGMGSGQGMGGGQGKGASQGKGAGQGMGPSQGMGAGQGKGAGGNGSNQDYKIKGSGSQRSGKQ</sequence>
<evidence type="ECO:0000256" key="3">
    <source>
        <dbReference type="SAM" id="SignalP"/>
    </source>
</evidence>
<keyword evidence="3" id="KW-0732">Signal</keyword>
<name>A0ABW2IWS9_9GAMM</name>
<dbReference type="Proteomes" id="UP001596506">
    <property type="component" value="Unassembled WGS sequence"/>
</dbReference>